<evidence type="ECO:0000256" key="1">
    <source>
        <dbReference type="SAM" id="MobiDB-lite"/>
    </source>
</evidence>
<feature type="compositionally biased region" description="Basic and acidic residues" evidence="1">
    <location>
        <begin position="130"/>
        <end position="151"/>
    </location>
</feature>
<feature type="region of interest" description="Disordered" evidence="1">
    <location>
        <begin position="120"/>
        <end position="170"/>
    </location>
</feature>
<feature type="compositionally biased region" description="Basic and acidic residues" evidence="1">
    <location>
        <begin position="224"/>
        <end position="235"/>
    </location>
</feature>
<keyword evidence="3" id="KW-1185">Reference proteome</keyword>
<evidence type="ECO:0000313" key="3">
    <source>
        <dbReference type="Proteomes" id="UP001152562"/>
    </source>
</evidence>
<dbReference type="AlphaFoldDB" id="A0A9P0XFM7"/>
<feature type="compositionally biased region" description="Polar residues" evidence="1">
    <location>
        <begin position="154"/>
        <end position="168"/>
    </location>
</feature>
<feature type="compositionally biased region" description="Basic residues" evidence="1">
    <location>
        <begin position="120"/>
        <end position="129"/>
    </location>
</feature>
<proteinExistence type="predicted"/>
<protein>
    <submittedName>
        <fullName evidence="2">Uncharacterized protein</fullName>
    </submittedName>
</protein>
<accession>A0A9P0XFM7</accession>
<dbReference type="Proteomes" id="UP001152562">
    <property type="component" value="Unassembled WGS sequence"/>
</dbReference>
<dbReference type="EMBL" id="CALOZG010000029">
    <property type="protein sequence ID" value="CAH4032921.1"/>
    <property type="molecule type" value="Genomic_DNA"/>
</dbReference>
<feature type="region of interest" description="Disordered" evidence="1">
    <location>
        <begin position="211"/>
        <end position="240"/>
    </location>
</feature>
<name>A0A9P0XFM7_PIEBR</name>
<gene>
    <name evidence="2" type="ORF">PIBRA_LOCUS9262</name>
</gene>
<evidence type="ECO:0000313" key="2">
    <source>
        <dbReference type="EMBL" id="CAH4032921.1"/>
    </source>
</evidence>
<organism evidence="2 3">
    <name type="scientific">Pieris brassicae</name>
    <name type="common">White butterfly</name>
    <name type="synonym">Large white butterfly</name>
    <dbReference type="NCBI Taxonomy" id="7116"/>
    <lineage>
        <taxon>Eukaryota</taxon>
        <taxon>Metazoa</taxon>
        <taxon>Ecdysozoa</taxon>
        <taxon>Arthropoda</taxon>
        <taxon>Hexapoda</taxon>
        <taxon>Insecta</taxon>
        <taxon>Pterygota</taxon>
        <taxon>Neoptera</taxon>
        <taxon>Endopterygota</taxon>
        <taxon>Lepidoptera</taxon>
        <taxon>Glossata</taxon>
        <taxon>Ditrysia</taxon>
        <taxon>Papilionoidea</taxon>
        <taxon>Pieridae</taxon>
        <taxon>Pierinae</taxon>
        <taxon>Pieris</taxon>
    </lineage>
</organism>
<comment type="caution">
    <text evidence="2">The sequence shown here is derived from an EMBL/GenBank/DDBJ whole genome shotgun (WGS) entry which is preliminary data.</text>
</comment>
<sequence>MCHADTCQYEARDGGCQSDAARHDLCQAETRQPGSSRAFVVLDLQDSNEDAKRHRKFKLCKHLFKTNNYEPVNDSCISDTRFSKKGQIVSRSCQTDTLDNVVWMLDECDIDRPIFVRRKSTKRDKHRNQASKEFKPEKSDVTSNSESKDPLSHSVVTNMSLTPQSRPNSFIDEAMTSNESCQTSFIDTRVTNDICQNVMLEIPLRPLEGPSGRCQITNTQLTGDRPKEREGDKSDQGPFAIYDGKINIPMRF</sequence>
<reference evidence="2" key="1">
    <citation type="submission" date="2022-05" db="EMBL/GenBank/DDBJ databases">
        <authorList>
            <person name="Okamura Y."/>
        </authorList>
    </citation>
    <scope>NUCLEOTIDE SEQUENCE</scope>
</reference>